<dbReference type="AlphaFoldDB" id="A0A426YK23"/>
<dbReference type="Proteomes" id="UP000287651">
    <property type="component" value="Unassembled WGS sequence"/>
</dbReference>
<evidence type="ECO:0000313" key="3">
    <source>
        <dbReference type="Proteomes" id="UP000287651"/>
    </source>
</evidence>
<evidence type="ECO:0000256" key="1">
    <source>
        <dbReference type="SAM" id="MobiDB-lite"/>
    </source>
</evidence>
<gene>
    <name evidence="2" type="ORF">B296_00037950</name>
</gene>
<organism evidence="2 3">
    <name type="scientific">Ensete ventricosum</name>
    <name type="common">Abyssinian banana</name>
    <name type="synonym">Musa ensete</name>
    <dbReference type="NCBI Taxonomy" id="4639"/>
    <lineage>
        <taxon>Eukaryota</taxon>
        <taxon>Viridiplantae</taxon>
        <taxon>Streptophyta</taxon>
        <taxon>Embryophyta</taxon>
        <taxon>Tracheophyta</taxon>
        <taxon>Spermatophyta</taxon>
        <taxon>Magnoliopsida</taxon>
        <taxon>Liliopsida</taxon>
        <taxon>Zingiberales</taxon>
        <taxon>Musaceae</taxon>
        <taxon>Ensete</taxon>
    </lineage>
</organism>
<comment type="caution">
    <text evidence="2">The sequence shown here is derived from an EMBL/GenBank/DDBJ whole genome shotgun (WGS) entry which is preliminary data.</text>
</comment>
<name>A0A426YK23_ENSVE</name>
<reference evidence="2 3" key="1">
    <citation type="journal article" date="2014" name="Agronomy (Basel)">
        <title>A Draft Genome Sequence for Ensete ventricosum, the Drought-Tolerant Tree Against Hunger.</title>
        <authorList>
            <person name="Harrison J."/>
            <person name="Moore K.A."/>
            <person name="Paszkiewicz K."/>
            <person name="Jones T."/>
            <person name="Grant M."/>
            <person name="Ambacheew D."/>
            <person name="Muzemil S."/>
            <person name="Studholme D.J."/>
        </authorList>
    </citation>
    <scope>NUCLEOTIDE SEQUENCE [LARGE SCALE GENOMIC DNA]</scope>
</reference>
<evidence type="ECO:0000313" key="2">
    <source>
        <dbReference type="EMBL" id="RRT52111.1"/>
    </source>
</evidence>
<feature type="region of interest" description="Disordered" evidence="1">
    <location>
        <begin position="81"/>
        <end position="104"/>
    </location>
</feature>
<sequence length="104" mass="11551">MGAMYPQGRSQIASTSESHGGDLIIQRYDQSDWRVGCLSAHICLREPGKSEDKAETSVEISIPYSHGGRALIIKGTEEVENAEANSKYQDRTEGQKPRNFKRPV</sequence>
<accession>A0A426YK23</accession>
<protein>
    <submittedName>
        <fullName evidence="2">Uncharacterized protein</fullName>
    </submittedName>
</protein>
<dbReference type="EMBL" id="AMZH03011856">
    <property type="protein sequence ID" value="RRT52111.1"/>
    <property type="molecule type" value="Genomic_DNA"/>
</dbReference>
<proteinExistence type="predicted"/>